<evidence type="ECO:0000259" key="6">
    <source>
        <dbReference type="Pfam" id="PF01343"/>
    </source>
</evidence>
<dbReference type="PANTHER" id="PTHR42987">
    <property type="entry name" value="PEPTIDASE S49"/>
    <property type="match status" value="1"/>
</dbReference>
<evidence type="ECO:0000256" key="1">
    <source>
        <dbReference type="ARBA" id="ARBA00008683"/>
    </source>
</evidence>
<dbReference type="EMBL" id="RJKX01000014">
    <property type="protein sequence ID" value="ROP90669.1"/>
    <property type="molecule type" value="Genomic_DNA"/>
</dbReference>
<name>A0A3N1LIJ8_9PROT</name>
<dbReference type="GO" id="GO:0008236">
    <property type="term" value="F:serine-type peptidase activity"/>
    <property type="evidence" value="ECO:0007669"/>
    <property type="project" value="UniProtKB-KW"/>
</dbReference>
<evidence type="ECO:0000256" key="4">
    <source>
        <dbReference type="ARBA" id="ARBA00022825"/>
    </source>
</evidence>
<comment type="similarity">
    <text evidence="1">Belongs to the peptidase S49 family.</text>
</comment>
<reference evidence="7 8" key="1">
    <citation type="submission" date="2018-11" db="EMBL/GenBank/DDBJ databases">
        <title>Genomic Encyclopedia of Type Strains, Phase IV (KMG-IV): sequencing the most valuable type-strain genomes for metagenomic binning, comparative biology and taxonomic classification.</title>
        <authorList>
            <person name="Goeker M."/>
        </authorList>
    </citation>
    <scope>NUCLEOTIDE SEQUENCE [LARGE SCALE GENOMIC DNA]</scope>
    <source>
        <strain evidence="7 8">DSM 5900</strain>
    </source>
</reference>
<dbReference type="OrthoDB" id="9764363at2"/>
<dbReference type="RefSeq" id="WP_123690075.1">
    <property type="nucleotide sequence ID" value="NZ_AP019700.1"/>
</dbReference>
<keyword evidence="2" id="KW-0645">Protease</keyword>
<keyword evidence="5" id="KW-0812">Transmembrane</keyword>
<comment type="caution">
    <text evidence="7">The sequence shown here is derived from an EMBL/GenBank/DDBJ whole genome shotgun (WGS) entry which is preliminary data.</text>
</comment>
<dbReference type="AlphaFoldDB" id="A0A3N1LIJ8"/>
<accession>A0A3N1LIJ8</accession>
<dbReference type="GO" id="GO:0006508">
    <property type="term" value="P:proteolysis"/>
    <property type="evidence" value="ECO:0007669"/>
    <property type="project" value="UniProtKB-KW"/>
</dbReference>
<feature type="transmembrane region" description="Helical" evidence="5">
    <location>
        <begin position="20"/>
        <end position="38"/>
    </location>
</feature>
<dbReference type="CDD" id="cd07023">
    <property type="entry name" value="S49_Sppa_N_C"/>
    <property type="match status" value="1"/>
</dbReference>
<evidence type="ECO:0000256" key="3">
    <source>
        <dbReference type="ARBA" id="ARBA00022801"/>
    </source>
</evidence>
<keyword evidence="8" id="KW-1185">Reference proteome</keyword>
<dbReference type="InterPro" id="IPR004635">
    <property type="entry name" value="Pept_S49_SppA"/>
</dbReference>
<proteinExistence type="inferred from homology"/>
<keyword evidence="5" id="KW-0472">Membrane</keyword>
<dbReference type="NCBIfam" id="TIGR00706">
    <property type="entry name" value="SppA_dom"/>
    <property type="match status" value="1"/>
</dbReference>
<dbReference type="PANTHER" id="PTHR42987:SF6">
    <property type="entry name" value="PROTEINASE IV"/>
    <property type="match status" value="1"/>
</dbReference>
<dbReference type="InterPro" id="IPR029045">
    <property type="entry name" value="ClpP/crotonase-like_dom_sf"/>
</dbReference>
<gene>
    <name evidence="7" type="ORF">EDC65_2525</name>
</gene>
<evidence type="ECO:0000256" key="5">
    <source>
        <dbReference type="SAM" id="Phobius"/>
    </source>
</evidence>
<sequence length="306" mass="32414">MPGSSPDALIDRRRLKRRLGIWRVVAVLAVLAAALLAVDSEGDLFGRPYVARVWVTGFISDDSARDEAIRKLAEDDEVRAVVVRIDSPGGAVGGGEGLYRALSALAEKKPTVAVIDSLGTSAAYMAALAGERIFVRDSSVTGSIGVIMQSADITGLLERIGVKPETIKSAPLKGTPSPLEPLTPAAREAAAAVVRDLYDQFVDLVALRRKFDRPRAVELADGRIYTGRQARELGLVDESGGEPAARAWLEASKDVPGKLRAIDVRPGESTSWTGSALGLIGKTLFAERLRVDGPISVWHPGSGAGD</sequence>
<dbReference type="SUPFAM" id="SSF52096">
    <property type="entry name" value="ClpP/crotonase"/>
    <property type="match status" value="1"/>
</dbReference>
<protein>
    <submittedName>
        <fullName evidence="7">Signal peptide peptidase A</fullName>
    </submittedName>
</protein>
<keyword evidence="3" id="KW-0378">Hydrolase</keyword>
<keyword evidence="4" id="KW-0720">Serine protease</keyword>
<dbReference type="InterPro" id="IPR047272">
    <property type="entry name" value="S49_SppA_C"/>
</dbReference>
<dbReference type="InterPro" id="IPR002142">
    <property type="entry name" value="Peptidase_S49"/>
</dbReference>
<keyword evidence="5" id="KW-1133">Transmembrane helix</keyword>
<dbReference type="Pfam" id="PF01343">
    <property type="entry name" value="Peptidase_S49"/>
    <property type="match status" value="1"/>
</dbReference>
<organism evidence="7 8">
    <name type="scientific">Stella humosa</name>
    <dbReference type="NCBI Taxonomy" id="94"/>
    <lineage>
        <taxon>Bacteria</taxon>
        <taxon>Pseudomonadati</taxon>
        <taxon>Pseudomonadota</taxon>
        <taxon>Alphaproteobacteria</taxon>
        <taxon>Rhodospirillales</taxon>
        <taxon>Stellaceae</taxon>
        <taxon>Stella</taxon>
    </lineage>
</organism>
<dbReference type="Gene3D" id="3.90.226.10">
    <property type="entry name" value="2-enoyl-CoA Hydratase, Chain A, domain 1"/>
    <property type="match status" value="1"/>
</dbReference>
<evidence type="ECO:0000313" key="7">
    <source>
        <dbReference type="EMBL" id="ROP90669.1"/>
    </source>
</evidence>
<feature type="domain" description="Peptidase S49" evidence="6">
    <location>
        <begin position="105"/>
        <end position="255"/>
    </location>
</feature>
<evidence type="ECO:0000256" key="2">
    <source>
        <dbReference type="ARBA" id="ARBA00022670"/>
    </source>
</evidence>
<evidence type="ECO:0000313" key="8">
    <source>
        <dbReference type="Proteomes" id="UP000278222"/>
    </source>
</evidence>
<dbReference type="Proteomes" id="UP000278222">
    <property type="component" value="Unassembled WGS sequence"/>
</dbReference>